<dbReference type="PROSITE" id="PS51379">
    <property type="entry name" value="4FE4S_FER_2"/>
    <property type="match status" value="2"/>
</dbReference>
<feature type="compositionally biased region" description="Basic and acidic residues" evidence="6">
    <location>
        <begin position="267"/>
        <end position="281"/>
    </location>
</feature>
<dbReference type="SUPFAM" id="SSF54862">
    <property type="entry name" value="4Fe-4S ferredoxins"/>
    <property type="match status" value="1"/>
</dbReference>
<dbReference type="InterPro" id="IPR050572">
    <property type="entry name" value="Fe-S_Ferredoxin"/>
</dbReference>
<proteinExistence type="predicted"/>
<reference evidence="8" key="1">
    <citation type="submission" date="2018-05" db="EMBL/GenBank/DDBJ databases">
        <authorList>
            <person name="Lanie J.A."/>
            <person name="Ng W.-L."/>
            <person name="Kazmierczak K.M."/>
            <person name="Andrzejewski T.M."/>
            <person name="Davidsen T.M."/>
            <person name="Wayne K.J."/>
            <person name="Tettelin H."/>
            <person name="Glass J.I."/>
            <person name="Rusch D."/>
            <person name="Podicherti R."/>
            <person name="Tsui H.-C.T."/>
            <person name="Winkler M.E."/>
        </authorList>
    </citation>
    <scope>NUCLEOTIDE SEQUENCE</scope>
</reference>
<feature type="domain" description="4Fe-4S ferredoxin-type" evidence="7">
    <location>
        <begin position="121"/>
        <end position="150"/>
    </location>
</feature>
<feature type="coiled-coil region" evidence="5">
    <location>
        <begin position="215"/>
        <end position="242"/>
    </location>
</feature>
<keyword evidence="5" id="KW-0175">Coiled coil</keyword>
<dbReference type="Gene3D" id="3.30.70.20">
    <property type="match status" value="1"/>
</dbReference>
<evidence type="ECO:0000256" key="6">
    <source>
        <dbReference type="SAM" id="MobiDB-lite"/>
    </source>
</evidence>
<name>A0A382GZM7_9ZZZZ</name>
<evidence type="ECO:0000256" key="5">
    <source>
        <dbReference type="SAM" id="Coils"/>
    </source>
</evidence>
<keyword evidence="2" id="KW-0479">Metal-binding</keyword>
<dbReference type="Pfam" id="PF12837">
    <property type="entry name" value="Fer4_6"/>
    <property type="match status" value="1"/>
</dbReference>
<accession>A0A382GZM7</accession>
<evidence type="ECO:0000256" key="3">
    <source>
        <dbReference type="ARBA" id="ARBA00023004"/>
    </source>
</evidence>
<keyword evidence="3" id="KW-0408">Iron</keyword>
<protein>
    <recommendedName>
        <fullName evidence="7">4Fe-4S ferredoxin-type domain-containing protein</fullName>
    </recommendedName>
</protein>
<dbReference type="InterPro" id="IPR017896">
    <property type="entry name" value="4Fe4S_Fe-S-bd"/>
</dbReference>
<evidence type="ECO:0000256" key="4">
    <source>
        <dbReference type="ARBA" id="ARBA00023014"/>
    </source>
</evidence>
<sequence>MSDEESSVLEKPSVRVVLYEGVGGRALEGGRRRELLSTLLKAGYPVSRVSTGGELAPADDSPLIVLGDFEDEQLPSSEVAGTKGRVAFHDVNGDDASTLVERVENFREEVSGREAKEWLPWFPVIDYDRCTHCMQCLSFCLFGVYGVDEEQQIQAQNLDKCKTNCPACSRVCPEVAIMFPKYHSGPANGDEVKDEDVHREAMKIDISALLGGDIYSKLRERREAAKERFSRERDEKKALSERKRCLSKLTKEMDVPPEVLASLPSPDEIKRRAEEAAHKASEASMAKRRRDFEGDYSEN</sequence>
<dbReference type="PANTHER" id="PTHR43687">
    <property type="entry name" value="ADENYLYLSULFATE REDUCTASE, BETA SUBUNIT"/>
    <property type="match status" value="1"/>
</dbReference>
<feature type="domain" description="4Fe-4S ferredoxin-type" evidence="7">
    <location>
        <begin position="151"/>
        <end position="182"/>
    </location>
</feature>
<evidence type="ECO:0000259" key="7">
    <source>
        <dbReference type="PROSITE" id="PS51379"/>
    </source>
</evidence>
<organism evidence="8">
    <name type="scientific">marine metagenome</name>
    <dbReference type="NCBI Taxonomy" id="408172"/>
    <lineage>
        <taxon>unclassified sequences</taxon>
        <taxon>metagenomes</taxon>
        <taxon>ecological metagenomes</taxon>
    </lineage>
</organism>
<evidence type="ECO:0000256" key="1">
    <source>
        <dbReference type="ARBA" id="ARBA00022485"/>
    </source>
</evidence>
<evidence type="ECO:0000256" key="2">
    <source>
        <dbReference type="ARBA" id="ARBA00022723"/>
    </source>
</evidence>
<dbReference type="EMBL" id="UINC01058262">
    <property type="protein sequence ID" value="SVB80315.1"/>
    <property type="molecule type" value="Genomic_DNA"/>
</dbReference>
<keyword evidence="4" id="KW-0411">Iron-sulfur</keyword>
<keyword evidence="1" id="KW-0004">4Fe-4S</keyword>
<gene>
    <name evidence="8" type="ORF">METZ01_LOCUS233169</name>
</gene>
<feature type="region of interest" description="Disordered" evidence="6">
    <location>
        <begin position="256"/>
        <end position="299"/>
    </location>
</feature>
<dbReference type="PANTHER" id="PTHR43687:SF1">
    <property type="entry name" value="FERREDOXIN III"/>
    <property type="match status" value="1"/>
</dbReference>
<dbReference type="GO" id="GO:0051539">
    <property type="term" value="F:4 iron, 4 sulfur cluster binding"/>
    <property type="evidence" value="ECO:0007669"/>
    <property type="project" value="UniProtKB-KW"/>
</dbReference>
<dbReference type="GO" id="GO:0046872">
    <property type="term" value="F:metal ion binding"/>
    <property type="evidence" value="ECO:0007669"/>
    <property type="project" value="UniProtKB-KW"/>
</dbReference>
<dbReference type="AlphaFoldDB" id="A0A382GZM7"/>
<evidence type="ECO:0000313" key="8">
    <source>
        <dbReference type="EMBL" id="SVB80315.1"/>
    </source>
</evidence>